<dbReference type="RefSeq" id="WP_123390486.1">
    <property type="nucleotide sequence ID" value="NZ_RKHO01000001.1"/>
</dbReference>
<dbReference type="AlphaFoldDB" id="A0A3N2CU97"/>
<evidence type="ECO:0000259" key="1">
    <source>
        <dbReference type="Pfam" id="PF24390"/>
    </source>
</evidence>
<proteinExistence type="predicted"/>
<dbReference type="Pfam" id="PF24390">
    <property type="entry name" value="PRTase-CE"/>
    <property type="match status" value="1"/>
</dbReference>
<evidence type="ECO:0000313" key="2">
    <source>
        <dbReference type="EMBL" id="ROR91113.1"/>
    </source>
</evidence>
<organism evidence="2 3">
    <name type="scientific">Nocardioides aurantiacus</name>
    <dbReference type="NCBI Taxonomy" id="86796"/>
    <lineage>
        <taxon>Bacteria</taxon>
        <taxon>Bacillati</taxon>
        <taxon>Actinomycetota</taxon>
        <taxon>Actinomycetes</taxon>
        <taxon>Propionibacteriales</taxon>
        <taxon>Nocardioidaceae</taxon>
        <taxon>Nocardioides</taxon>
    </lineage>
</organism>
<dbReference type="OrthoDB" id="8427993at2"/>
<evidence type="ECO:0000313" key="3">
    <source>
        <dbReference type="Proteomes" id="UP000281738"/>
    </source>
</evidence>
<reference evidence="2 3" key="1">
    <citation type="submission" date="2018-11" db="EMBL/GenBank/DDBJ databases">
        <title>Sequencing the genomes of 1000 actinobacteria strains.</title>
        <authorList>
            <person name="Klenk H.-P."/>
        </authorList>
    </citation>
    <scope>NUCLEOTIDE SEQUENCE [LARGE SCALE GENOMIC DNA]</scope>
    <source>
        <strain evidence="2 3">DSM 12652</strain>
    </source>
</reference>
<accession>A0A3N2CU97</accession>
<dbReference type="Proteomes" id="UP000281738">
    <property type="component" value="Unassembled WGS sequence"/>
</dbReference>
<dbReference type="EMBL" id="RKHO01000001">
    <property type="protein sequence ID" value="ROR91113.1"/>
    <property type="molecule type" value="Genomic_DNA"/>
</dbReference>
<protein>
    <recommendedName>
        <fullName evidence="1">PRTase-CE domain-containing protein</fullName>
    </recommendedName>
</protein>
<name>A0A3N2CU97_9ACTN</name>
<keyword evidence="3" id="KW-1185">Reference proteome</keyword>
<feature type="domain" description="PRTase-CE" evidence="1">
    <location>
        <begin position="53"/>
        <end position="364"/>
    </location>
</feature>
<comment type="caution">
    <text evidence="2">The sequence shown here is derived from an EMBL/GenBank/DDBJ whole genome shotgun (WGS) entry which is preliminary data.</text>
</comment>
<dbReference type="InterPro" id="IPR056920">
    <property type="entry name" value="PRTase-CE"/>
</dbReference>
<gene>
    <name evidence="2" type="ORF">EDD33_1974</name>
</gene>
<sequence>MKTSLANQLLGKLVDLDEAAEADLVPKLTTMAELKWDTYEGFRAGQRFMESLARWLQGFNQATRKRWLDFLLTRLVFISAAEVDHLIAVAYPDVIRPAILDRIAVASGIAWHRKAQLMSTPAFKVEQRRILVFALSDGARLDVLRRNSDLSHEQFIPQPAVPPTRRSELSKKLVEALKVHGGEADDLTFNHVLLVDDFYGSGTSLIDYVDNGDGSVSRSGKIEKFLTDAVALTVSENESPPVLHEGYTATILVYMASARAKRHIEDALIKTGLANRWRLEVVQVFDDSCEVTDADLLADCDTFWDPVLEDEHKKRAARGYKDCALPIVLHHNAPNNSVSPLWADSTGRRREGYTSKERRALFPRYERHHSDRP</sequence>